<evidence type="ECO:0000313" key="2">
    <source>
        <dbReference type="EMBL" id="QIP16820.1"/>
    </source>
</evidence>
<dbReference type="RefSeq" id="WP_167217070.1">
    <property type="nucleotide sequence ID" value="NZ_CP050063.1"/>
</dbReference>
<dbReference type="AlphaFoldDB" id="A0A6G9AWM9"/>
<name>A0A6G9AWM9_9BACT</name>
<gene>
    <name evidence="2" type="ORF">G8759_31345</name>
</gene>
<evidence type="ECO:0000259" key="1">
    <source>
        <dbReference type="Pfam" id="PF11860"/>
    </source>
</evidence>
<dbReference type="Pfam" id="PF11860">
    <property type="entry name" value="Muramidase"/>
    <property type="match status" value="1"/>
</dbReference>
<dbReference type="KEGG" id="spib:G8759_31345"/>
<dbReference type="EMBL" id="CP050063">
    <property type="protein sequence ID" value="QIP16820.1"/>
    <property type="molecule type" value="Genomic_DNA"/>
</dbReference>
<organism evidence="2 3">
    <name type="scientific">Spirosoma aureum</name>
    <dbReference type="NCBI Taxonomy" id="2692134"/>
    <lineage>
        <taxon>Bacteria</taxon>
        <taxon>Pseudomonadati</taxon>
        <taxon>Bacteroidota</taxon>
        <taxon>Cytophagia</taxon>
        <taxon>Cytophagales</taxon>
        <taxon>Cytophagaceae</taxon>
        <taxon>Spirosoma</taxon>
    </lineage>
</organism>
<dbReference type="InterPro" id="IPR024408">
    <property type="entry name" value="Muramidase"/>
</dbReference>
<sequence>MAGLLTQSGLLQAAQTLRTGIAEVQTLAHVESNGQGFLDDGRVTIRFEPHIFHARTAGRYDANYPLLSYPDWNPKIPKSTTHSYQLFNQACTLNATAAVLASSWGMFQVMGFNFASCGCNNLKQFVSLMEKSEDSQLALTVTYLRTTGLDDELREHRWEDLARLYNGKQYKRNQYDTKLASAYAYFSRL</sequence>
<reference evidence="2 3" key="1">
    <citation type="submission" date="2020-03" db="EMBL/GenBank/DDBJ databases">
        <authorList>
            <person name="Kim M.K."/>
        </authorList>
    </citation>
    <scope>NUCLEOTIDE SEQUENCE [LARGE SCALE GENOMIC DNA]</scope>
    <source>
        <strain evidence="2 3">BT328</strain>
    </source>
</reference>
<evidence type="ECO:0000313" key="3">
    <source>
        <dbReference type="Proteomes" id="UP000501802"/>
    </source>
</evidence>
<proteinExistence type="predicted"/>
<keyword evidence="3" id="KW-1185">Reference proteome</keyword>
<dbReference type="Proteomes" id="UP000501802">
    <property type="component" value="Chromosome"/>
</dbReference>
<feature type="domain" description="N-acetylmuramidase" evidence="1">
    <location>
        <begin position="22"/>
        <end position="186"/>
    </location>
</feature>
<protein>
    <submittedName>
        <fullName evidence="2">N-acetylmuramidase family protein</fullName>
    </submittedName>
</protein>
<accession>A0A6G9AWM9</accession>